<keyword evidence="2" id="KW-1185">Reference proteome</keyword>
<dbReference type="AlphaFoldDB" id="A0A8X7BXS9"/>
<protein>
    <submittedName>
        <fullName evidence="1">Uncharacterized protein</fullName>
    </submittedName>
</protein>
<sequence length="104" mass="11970">MNRLNNSNLKTQQGVNMDPLSTLLRKRYCSTIPGGLFFTSARLSCCCGRRKESFTFWRMFTVKYVNHLPVPIKSSAKGSCLKRHPTTPTNIHKWDLSFFLRGVE</sequence>
<organism evidence="1 2">
    <name type="scientific">Trichonephila inaurata madagascariensis</name>
    <dbReference type="NCBI Taxonomy" id="2747483"/>
    <lineage>
        <taxon>Eukaryota</taxon>
        <taxon>Metazoa</taxon>
        <taxon>Ecdysozoa</taxon>
        <taxon>Arthropoda</taxon>
        <taxon>Chelicerata</taxon>
        <taxon>Arachnida</taxon>
        <taxon>Araneae</taxon>
        <taxon>Araneomorphae</taxon>
        <taxon>Entelegynae</taxon>
        <taxon>Araneoidea</taxon>
        <taxon>Nephilidae</taxon>
        <taxon>Trichonephila</taxon>
        <taxon>Trichonephila inaurata</taxon>
    </lineage>
</organism>
<accession>A0A8X7BXS9</accession>
<gene>
    <name evidence="1" type="ORF">TNIN_166751</name>
</gene>
<reference evidence="1" key="1">
    <citation type="submission" date="2020-08" db="EMBL/GenBank/DDBJ databases">
        <title>Multicomponent nature underlies the extraordinary mechanical properties of spider dragline silk.</title>
        <authorList>
            <person name="Kono N."/>
            <person name="Nakamura H."/>
            <person name="Mori M."/>
            <person name="Yoshida Y."/>
            <person name="Ohtoshi R."/>
            <person name="Malay A.D."/>
            <person name="Moran D.A.P."/>
            <person name="Tomita M."/>
            <person name="Numata K."/>
            <person name="Arakawa K."/>
        </authorList>
    </citation>
    <scope>NUCLEOTIDE SEQUENCE</scope>
</reference>
<evidence type="ECO:0000313" key="2">
    <source>
        <dbReference type="Proteomes" id="UP000886998"/>
    </source>
</evidence>
<proteinExistence type="predicted"/>
<name>A0A8X7BXS9_9ARAC</name>
<evidence type="ECO:0000313" key="1">
    <source>
        <dbReference type="EMBL" id="GFY49081.1"/>
    </source>
</evidence>
<comment type="caution">
    <text evidence="1">The sequence shown here is derived from an EMBL/GenBank/DDBJ whole genome shotgun (WGS) entry which is preliminary data.</text>
</comment>
<dbReference type="EMBL" id="BMAV01006818">
    <property type="protein sequence ID" value="GFY49081.1"/>
    <property type="molecule type" value="Genomic_DNA"/>
</dbReference>
<dbReference type="Proteomes" id="UP000886998">
    <property type="component" value="Unassembled WGS sequence"/>
</dbReference>